<dbReference type="PROSITE" id="PS51257">
    <property type="entry name" value="PROKAR_LIPOPROTEIN"/>
    <property type="match status" value="1"/>
</dbReference>
<dbReference type="InterPro" id="IPR036179">
    <property type="entry name" value="Ig-like_dom_sf"/>
</dbReference>
<dbReference type="Gene3D" id="2.60.40.10">
    <property type="entry name" value="Immunoglobulins"/>
    <property type="match status" value="1"/>
</dbReference>
<proteinExistence type="predicted"/>
<gene>
    <name evidence="3" type="ORF">CYFUS_004262</name>
</gene>
<dbReference type="InterPro" id="IPR013098">
    <property type="entry name" value="Ig_I-set"/>
</dbReference>
<reference evidence="3 4" key="1">
    <citation type="submission" date="2017-06" db="EMBL/GenBank/DDBJ databases">
        <title>Sequencing and comparative analysis of myxobacterial genomes.</title>
        <authorList>
            <person name="Rupp O."/>
            <person name="Goesmann A."/>
            <person name="Sogaard-Andersen L."/>
        </authorList>
    </citation>
    <scope>NUCLEOTIDE SEQUENCE [LARGE SCALE GENOMIC DNA]</scope>
    <source>
        <strain evidence="3 4">DSM 52655</strain>
    </source>
</reference>
<feature type="chain" id="PRO_5012648351" description="Ig-like domain-containing protein" evidence="1">
    <location>
        <begin position="18"/>
        <end position="436"/>
    </location>
</feature>
<name>A0A250J5N7_9BACT</name>
<feature type="domain" description="Ig-like" evidence="2">
    <location>
        <begin position="113"/>
        <end position="193"/>
    </location>
</feature>
<sequence length="436" mass="43829">MKTLTRLIVPLLLGALAACGDKPTPPSSTPGTGPVTVSPRSITVQAGESTTFTASVEGTQEPRILWSVEGEASGTITSTGVYTAPAQAGTYTVVATNALDTTKQEKAEVTVTPVVHITLTPTSATVLTGGSVTFTAEVTGATDTSVTWSIQEGDAGGTITSAGVYTAPAQGGTFTVVATSVADPTKKAEAQVTVSAIIVEVTPGTATSPQGGTTTFTATVKGTTTQAVSWSVEGEASGTITSTGVYTAPSRPGTFTVVATSVADPTKKGTATVTVPAAQAGGYTNPPGTDGWRLVKNTSASSGNHLVLDLLGPTRQSGRGVALTLSVDAARADWARVSPSDTEYVTNGLFSLGDEPRLLKGAAKDGTLRVGVFQKGTSGPATEYTGALLSVAVDVKLDSSLPAGTRIPLSVVKAQALTATGDLRNIEVAVGVLATE</sequence>
<dbReference type="InterPro" id="IPR003599">
    <property type="entry name" value="Ig_sub"/>
</dbReference>
<keyword evidence="1" id="KW-0732">Signal</keyword>
<dbReference type="SUPFAM" id="SSF48726">
    <property type="entry name" value="Immunoglobulin"/>
    <property type="match status" value="2"/>
</dbReference>
<feature type="domain" description="Ig-like" evidence="2">
    <location>
        <begin position="26"/>
        <end position="110"/>
    </location>
</feature>
<dbReference type="InterPro" id="IPR013783">
    <property type="entry name" value="Ig-like_fold"/>
</dbReference>
<dbReference type="SMART" id="SM00409">
    <property type="entry name" value="IG"/>
    <property type="match status" value="3"/>
</dbReference>
<feature type="signal peptide" evidence="1">
    <location>
        <begin position="1"/>
        <end position="17"/>
    </location>
</feature>
<dbReference type="Proteomes" id="UP000217257">
    <property type="component" value="Chromosome"/>
</dbReference>
<organism evidence="3 4">
    <name type="scientific">Cystobacter fuscus</name>
    <dbReference type="NCBI Taxonomy" id="43"/>
    <lineage>
        <taxon>Bacteria</taxon>
        <taxon>Pseudomonadati</taxon>
        <taxon>Myxococcota</taxon>
        <taxon>Myxococcia</taxon>
        <taxon>Myxococcales</taxon>
        <taxon>Cystobacterineae</taxon>
        <taxon>Archangiaceae</taxon>
        <taxon>Cystobacter</taxon>
    </lineage>
</organism>
<evidence type="ECO:0000313" key="3">
    <source>
        <dbReference type="EMBL" id="ATB38827.1"/>
    </source>
</evidence>
<accession>A0A250J5N7</accession>
<evidence type="ECO:0000259" key="2">
    <source>
        <dbReference type="PROSITE" id="PS50835"/>
    </source>
</evidence>
<dbReference type="KEGG" id="cfus:CYFUS_004262"/>
<dbReference type="RefSeq" id="WP_157758570.1">
    <property type="nucleotide sequence ID" value="NZ_CP022098.1"/>
</dbReference>
<dbReference type="InterPro" id="IPR007110">
    <property type="entry name" value="Ig-like_dom"/>
</dbReference>
<dbReference type="Pfam" id="PF07679">
    <property type="entry name" value="I-set"/>
    <property type="match status" value="1"/>
</dbReference>
<dbReference type="InterPro" id="IPR003343">
    <property type="entry name" value="Big_2"/>
</dbReference>
<protein>
    <recommendedName>
        <fullName evidence="2">Ig-like domain-containing protein</fullName>
    </recommendedName>
</protein>
<dbReference type="PROSITE" id="PS50835">
    <property type="entry name" value="IG_LIKE"/>
    <property type="match status" value="2"/>
</dbReference>
<dbReference type="SMART" id="SM00635">
    <property type="entry name" value="BID_2"/>
    <property type="match status" value="3"/>
</dbReference>
<dbReference type="Gene3D" id="2.60.40.1080">
    <property type="match status" value="2"/>
</dbReference>
<evidence type="ECO:0000313" key="4">
    <source>
        <dbReference type="Proteomes" id="UP000217257"/>
    </source>
</evidence>
<dbReference type="AlphaFoldDB" id="A0A250J5N7"/>
<dbReference type="EMBL" id="CP022098">
    <property type="protein sequence ID" value="ATB38827.1"/>
    <property type="molecule type" value="Genomic_DNA"/>
</dbReference>
<evidence type="ECO:0000256" key="1">
    <source>
        <dbReference type="SAM" id="SignalP"/>
    </source>
</evidence>